<sequence>MTSREEQFLQYHNRGIDLKQEGRYREAIKNLEKALMYFKEPDTYNALAKNYFIIGMYDKSISCFTDGFVREYTRWLKNAADVPNPKFTVSLNHYGYAYTAAEKRLADKDKIYYLSCIDPYHAGEYASVLRQYSLPSLKKTEELMIRTGFTYCEQVCIQIGLPQISRYFQIGI</sequence>
<evidence type="ECO:0000313" key="1">
    <source>
        <dbReference type="EMBL" id="NME29003.1"/>
    </source>
</evidence>
<dbReference type="InterPro" id="IPR011990">
    <property type="entry name" value="TPR-like_helical_dom_sf"/>
</dbReference>
<dbReference type="EMBL" id="JABAFG010000018">
    <property type="protein sequence ID" value="NME29003.1"/>
    <property type="molecule type" value="Genomic_DNA"/>
</dbReference>
<dbReference type="SUPFAM" id="SSF48452">
    <property type="entry name" value="TPR-like"/>
    <property type="match status" value="1"/>
</dbReference>
<reference evidence="1 2" key="1">
    <citation type="submission" date="2020-04" db="EMBL/GenBank/DDBJ databases">
        <authorList>
            <person name="Hitch T.C.A."/>
            <person name="Wylensek D."/>
            <person name="Clavel T."/>
        </authorList>
    </citation>
    <scope>NUCLEOTIDE SEQUENCE [LARGE SCALE GENOMIC DNA]</scope>
    <source>
        <strain evidence="1 2">Oil-RF-744-FAT-WT-6-1</strain>
    </source>
</reference>
<dbReference type="Gene3D" id="1.25.40.10">
    <property type="entry name" value="Tetratricopeptide repeat domain"/>
    <property type="match status" value="1"/>
</dbReference>
<dbReference type="RefSeq" id="WP_170087906.1">
    <property type="nucleotide sequence ID" value="NZ_JABAFG010000018.1"/>
</dbReference>
<accession>A0A848C386</accession>
<evidence type="ECO:0000313" key="2">
    <source>
        <dbReference type="Proteomes" id="UP000591071"/>
    </source>
</evidence>
<dbReference type="Proteomes" id="UP000591071">
    <property type="component" value="Unassembled WGS sequence"/>
</dbReference>
<gene>
    <name evidence="1" type="ORF">HF872_10285</name>
</gene>
<name>A0A848C386_9FIRM</name>
<dbReference type="AlphaFoldDB" id="A0A848C386"/>
<organism evidence="1 2">
    <name type="scientific">Megasphaera hexanoica</name>
    <dbReference type="NCBI Taxonomy" id="1675036"/>
    <lineage>
        <taxon>Bacteria</taxon>
        <taxon>Bacillati</taxon>
        <taxon>Bacillota</taxon>
        <taxon>Negativicutes</taxon>
        <taxon>Veillonellales</taxon>
        <taxon>Veillonellaceae</taxon>
        <taxon>Megasphaera</taxon>
    </lineage>
</organism>
<proteinExistence type="predicted"/>
<comment type="caution">
    <text evidence="1">The sequence shown here is derived from an EMBL/GenBank/DDBJ whole genome shotgun (WGS) entry which is preliminary data.</text>
</comment>
<protein>
    <submittedName>
        <fullName evidence="1">Tetratricopeptide repeat protein</fullName>
    </submittedName>
</protein>